<proteinExistence type="predicted"/>
<organism evidence="2 3">
    <name type="scientific">Jannaschia pohangensis</name>
    <dbReference type="NCBI Taxonomy" id="390807"/>
    <lineage>
        <taxon>Bacteria</taxon>
        <taxon>Pseudomonadati</taxon>
        <taxon>Pseudomonadota</taxon>
        <taxon>Alphaproteobacteria</taxon>
        <taxon>Rhodobacterales</taxon>
        <taxon>Roseobacteraceae</taxon>
        <taxon>Jannaschia</taxon>
    </lineage>
</organism>
<gene>
    <name evidence="2" type="ORF">SAMN04488095_2977</name>
</gene>
<dbReference type="Pfam" id="PF23296">
    <property type="entry name" value="DUF7079"/>
    <property type="match status" value="1"/>
</dbReference>
<accession>A0A1I3S0P4</accession>
<dbReference type="RefSeq" id="WP_092782505.1">
    <property type="nucleotide sequence ID" value="NZ_FORA01000004.1"/>
</dbReference>
<dbReference type="OrthoDB" id="8684941at2"/>
<keyword evidence="3" id="KW-1185">Reference proteome</keyword>
<reference evidence="2 3" key="1">
    <citation type="submission" date="2016-10" db="EMBL/GenBank/DDBJ databases">
        <authorList>
            <person name="de Groot N.N."/>
        </authorList>
    </citation>
    <scope>NUCLEOTIDE SEQUENCE [LARGE SCALE GENOMIC DNA]</scope>
    <source>
        <strain evidence="2 3">DSM 19073</strain>
    </source>
</reference>
<dbReference type="STRING" id="390807.SAMN04488095_2977"/>
<evidence type="ECO:0000313" key="3">
    <source>
        <dbReference type="Proteomes" id="UP000199110"/>
    </source>
</evidence>
<dbReference type="AlphaFoldDB" id="A0A1I3S0P4"/>
<dbReference type="InterPro" id="IPR055507">
    <property type="entry name" value="DUF7079"/>
</dbReference>
<evidence type="ECO:0000313" key="2">
    <source>
        <dbReference type="EMBL" id="SFJ52434.1"/>
    </source>
</evidence>
<dbReference type="Proteomes" id="UP000199110">
    <property type="component" value="Unassembled WGS sequence"/>
</dbReference>
<sequence>MTAPERTPEDRACFLLSELFLDTDTRGSLDRLAQELRATGVPVAALDRLMVEDVARVCLTNLYSPAGEWEGFDTDWLLARIAKNRADPGVLAPVRRWMRRRALRRMVPEWSDLRARLRDAPT</sequence>
<name>A0A1I3S0P4_9RHOB</name>
<evidence type="ECO:0000259" key="1">
    <source>
        <dbReference type="Pfam" id="PF23296"/>
    </source>
</evidence>
<feature type="domain" description="DUF7079" evidence="1">
    <location>
        <begin position="10"/>
        <end position="115"/>
    </location>
</feature>
<dbReference type="EMBL" id="FORA01000004">
    <property type="protein sequence ID" value="SFJ52434.1"/>
    <property type="molecule type" value="Genomic_DNA"/>
</dbReference>
<protein>
    <recommendedName>
        <fullName evidence="1">DUF7079 domain-containing protein</fullName>
    </recommendedName>
</protein>